<evidence type="ECO:0000256" key="1">
    <source>
        <dbReference type="SAM" id="SignalP"/>
    </source>
</evidence>
<accession>A0ABW3JCW6</accession>
<keyword evidence="1" id="KW-0732">Signal</keyword>
<evidence type="ECO:0000259" key="2">
    <source>
        <dbReference type="Pfam" id="PF13629"/>
    </source>
</evidence>
<keyword evidence="4" id="KW-1185">Reference proteome</keyword>
<sequence length="164" mass="17209">MRDVTGFRASLWALALTLPLAFTGGAIPQAFAEGVIEVPLDKAKLVHLEEPAAEIIVGNPSIADIAVQNSKLLVVTGKSFGRTNLIVVNAKGDIIEESDLTVSDPSNGMITVHRGARNNETVYCAPKCTSPLAIGDNSEYFDTIQKQLSAKQGMGQGSAASGVQ</sequence>
<organism evidence="3 4">
    <name type="scientific">Methyloligella solikamskensis</name>
    <dbReference type="NCBI Taxonomy" id="1177756"/>
    <lineage>
        <taxon>Bacteria</taxon>
        <taxon>Pseudomonadati</taxon>
        <taxon>Pseudomonadota</taxon>
        <taxon>Alphaproteobacteria</taxon>
        <taxon>Hyphomicrobiales</taxon>
        <taxon>Hyphomicrobiaceae</taxon>
        <taxon>Methyloligella</taxon>
    </lineage>
</organism>
<comment type="caution">
    <text evidence="3">The sequence shown here is derived from an EMBL/GenBank/DDBJ whole genome shotgun (WGS) entry which is preliminary data.</text>
</comment>
<evidence type="ECO:0000313" key="4">
    <source>
        <dbReference type="Proteomes" id="UP001597102"/>
    </source>
</evidence>
<dbReference type="RefSeq" id="WP_379090912.1">
    <property type="nucleotide sequence ID" value="NZ_JBHTJO010000002.1"/>
</dbReference>
<evidence type="ECO:0000313" key="3">
    <source>
        <dbReference type="EMBL" id="MFD0988104.1"/>
    </source>
</evidence>
<feature type="signal peptide" evidence="1">
    <location>
        <begin position="1"/>
        <end position="32"/>
    </location>
</feature>
<dbReference type="EMBL" id="JBHTJO010000002">
    <property type="protein sequence ID" value="MFD0988104.1"/>
    <property type="molecule type" value="Genomic_DNA"/>
</dbReference>
<name>A0ABW3JCW6_9HYPH</name>
<reference evidence="4" key="1">
    <citation type="journal article" date="2019" name="Int. J. Syst. Evol. Microbiol.">
        <title>The Global Catalogue of Microorganisms (GCM) 10K type strain sequencing project: providing services to taxonomists for standard genome sequencing and annotation.</title>
        <authorList>
            <consortium name="The Broad Institute Genomics Platform"/>
            <consortium name="The Broad Institute Genome Sequencing Center for Infectious Disease"/>
            <person name="Wu L."/>
            <person name="Ma J."/>
        </authorList>
    </citation>
    <scope>NUCLEOTIDE SEQUENCE [LARGE SCALE GENOMIC DNA]</scope>
    <source>
        <strain evidence="4">CCUG 61697</strain>
    </source>
</reference>
<dbReference type="Proteomes" id="UP001597102">
    <property type="component" value="Unassembled WGS sequence"/>
</dbReference>
<dbReference type="Pfam" id="PF13629">
    <property type="entry name" value="T2SS-T3SS_pil_N"/>
    <property type="match status" value="1"/>
</dbReference>
<feature type="chain" id="PRO_5045339485" evidence="1">
    <location>
        <begin position="33"/>
        <end position="164"/>
    </location>
</feature>
<dbReference type="InterPro" id="IPR032789">
    <property type="entry name" value="T2SS-T3SS_pil_N"/>
</dbReference>
<protein>
    <submittedName>
        <fullName evidence="3">Pilus assembly protein N-terminal domain-containing protein</fullName>
    </submittedName>
</protein>
<proteinExistence type="predicted"/>
<gene>
    <name evidence="3" type="ORF">ACFQ2F_13445</name>
</gene>
<feature type="domain" description="Pilus formation protein N-terminal" evidence="2">
    <location>
        <begin position="33"/>
        <end position="103"/>
    </location>
</feature>